<evidence type="ECO:0000256" key="7">
    <source>
        <dbReference type="ARBA" id="ARBA00023122"/>
    </source>
</evidence>
<comment type="subcellular location">
    <subcellularLocation>
        <location evidence="1">Cell membrane</location>
        <topology evidence="1">Multi-pass membrane protein</topology>
    </subcellularLocation>
</comment>
<dbReference type="Pfam" id="PF03471">
    <property type="entry name" value="CorC_HlyC"/>
    <property type="match status" value="1"/>
</dbReference>
<feature type="transmembrane region" description="Helical" evidence="10">
    <location>
        <begin position="92"/>
        <end position="112"/>
    </location>
</feature>
<dbReference type="Pfam" id="PF00571">
    <property type="entry name" value="CBS"/>
    <property type="match status" value="1"/>
</dbReference>
<dbReference type="InterPro" id="IPR036318">
    <property type="entry name" value="FAD-bd_PCMH-like_sf"/>
</dbReference>
<dbReference type="Pfam" id="PF01595">
    <property type="entry name" value="CNNM"/>
    <property type="match status" value="1"/>
</dbReference>
<keyword evidence="13" id="KW-1185">Reference proteome</keyword>
<protein>
    <submittedName>
        <fullName evidence="12">HlyC/CorC family transporter</fullName>
    </submittedName>
</protein>
<feature type="transmembrane region" description="Helical" evidence="10">
    <location>
        <begin position="6"/>
        <end position="25"/>
    </location>
</feature>
<dbReference type="PROSITE" id="PS51846">
    <property type="entry name" value="CNNM"/>
    <property type="match status" value="1"/>
</dbReference>
<keyword evidence="8 9" id="KW-0472">Membrane</keyword>
<dbReference type="SMART" id="SM01091">
    <property type="entry name" value="CorC_HlyC"/>
    <property type="match status" value="1"/>
</dbReference>
<name>A0ABY6Q8E6_9GAMM</name>
<dbReference type="Gene3D" id="3.10.580.10">
    <property type="entry name" value="CBS-domain"/>
    <property type="match status" value="1"/>
</dbReference>
<organism evidence="12 13">
    <name type="scientific">Candidatus Paraluminiphilus aquimaris</name>
    <dbReference type="NCBI Taxonomy" id="2518994"/>
    <lineage>
        <taxon>Bacteria</taxon>
        <taxon>Pseudomonadati</taxon>
        <taxon>Pseudomonadota</taxon>
        <taxon>Gammaproteobacteria</taxon>
        <taxon>Cellvibrionales</taxon>
        <taxon>Halieaceae</taxon>
        <taxon>Candidatus Paraluminiphilus</taxon>
    </lineage>
</organism>
<evidence type="ECO:0000256" key="1">
    <source>
        <dbReference type="ARBA" id="ARBA00004651"/>
    </source>
</evidence>
<feature type="domain" description="CNNM transmembrane" evidence="11">
    <location>
        <begin position="2"/>
        <end position="192"/>
    </location>
</feature>
<dbReference type="Gene3D" id="3.30.465.10">
    <property type="match status" value="1"/>
</dbReference>
<evidence type="ECO:0000256" key="2">
    <source>
        <dbReference type="ARBA" id="ARBA00006337"/>
    </source>
</evidence>
<evidence type="ECO:0000256" key="4">
    <source>
        <dbReference type="ARBA" id="ARBA00022692"/>
    </source>
</evidence>
<evidence type="ECO:0000256" key="8">
    <source>
        <dbReference type="ARBA" id="ARBA00023136"/>
    </source>
</evidence>
<evidence type="ECO:0000256" key="5">
    <source>
        <dbReference type="ARBA" id="ARBA00022737"/>
    </source>
</evidence>
<evidence type="ECO:0000313" key="13">
    <source>
        <dbReference type="Proteomes" id="UP001317963"/>
    </source>
</evidence>
<evidence type="ECO:0000256" key="3">
    <source>
        <dbReference type="ARBA" id="ARBA00022475"/>
    </source>
</evidence>
<dbReference type="SUPFAM" id="SSF54631">
    <property type="entry name" value="CBS-domain pair"/>
    <property type="match status" value="1"/>
</dbReference>
<dbReference type="PANTHER" id="PTHR22777">
    <property type="entry name" value="HEMOLYSIN-RELATED"/>
    <property type="match status" value="1"/>
</dbReference>
<gene>
    <name evidence="12" type="ORF">E0F26_11385</name>
</gene>
<sequence length="427" mass="46444">MNDAPLGLLFAILAALILLSGFFSSSETGMMALNRYRLKHLQQQGHKGALRAGKLLARPDRLIGLILIGNNLVNILGSSIATVVAIRLYGDAGIAIATILLTIVILIFAEITPKTIAAIHPEKVAFPASIILLPLMKLAMPLVWSINAITNGLLSLLGFKTNAANEDELTQEELRTIVNESGGLIPRRHRSMLVNILDLEQVSVNDIMVPRNEIYGVDLDDDDETILKRLKSSTHTLVPVFRGDINKIEGILHLRNLGKCLDGDGLNRTSLISELQEPYFTPENTALHIQLRHFQQRKLRLGMIVDEYGDIMGLVALEDILEEIVGNFTSNLVEDQEEIATMADGGASCTGSIPIRDINRQFGWSLPTDGPKTISGLALEALEAFPVGPASVRIGAYQLDIECVEGNAITQVRVTPMTATPPSDDAI</sequence>
<feature type="transmembrane region" description="Helical" evidence="10">
    <location>
        <begin position="124"/>
        <end position="144"/>
    </location>
</feature>
<evidence type="ECO:0000256" key="10">
    <source>
        <dbReference type="SAM" id="Phobius"/>
    </source>
</evidence>
<dbReference type="InterPro" id="IPR016169">
    <property type="entry name" value="FAD-bd_PCMH_sub2"/>
</dbReference>
<reference evidence="12 13" key="1">
    <citation type="submission" date="2019-02" db="EMBL/GenBank/DDBJ databases">
        <title>Halieaceae_genomes.</title>
        <authorList>
            <person name="Li S.-H."/>
        </authorList>
    </citation>
    <scope>NUCLEOTIDE SEQUENCE [LARGE SCALE GENOMIC DNA]</scope>
    <source>
        <strain evidence="12 13">JH123</strain>
    </source>
</reference>
<dbReference type="CDD" id="cd04590">
    <property type="entry name" value="CBS_pair_CorC_HlyC_assoc"/>
    <property type="match status" value="1"/>
</dbReference>
<dbReference type="InterPro" id="IPR044751">
    <property type="entry name" value="Ion_transp-like_CBS"/>
</dbReference>
<dbReference type="PANTHER" id="PTHR22777:SF32">
    <property type="entry name" value="UPF0053 INNER MEMBRANE PROTEIN YFJD"/>
    <property type="match status" value="1"/>
</dbReference>
<dbReference type="EMBL" id="CP036501">
    <property type="protein sequence ID" value="UZP75300.1"/>
    <property type="molecule type" value="Genomic_DNA"/>
</dbReference>
<evidence type="ECO:0000313" key="12">
    <source>
        <dbReference type="EMBL" id="UZP75300.1"/>
    </source>
</evidence>
<dbReference type="InterPro" id="IPR005170">
    <property type="entry name" value="Transptr-assoc_dom"/>
</dbReference>
<accession>A0ABY6Q8E6</accession>
<evidence type="ECO:0000256" key="6">
    <source>
        <dbReference type="ARBA" id="ARBA00022989"/>
    </source>
</evidence>
<keyword evidence="5" id="KW-0677">Repeat</keyword>
<dbReference type="InterPro" id="IPR046342">
    <property type="entry name" value="CBS_dom_sf"/>
</dbReference>
<proteinExistence type="inferred from homology"/>
<dbReference type="SUPFAM" id="SSF56176">
    <property type="entry name" value="FAD-binding/transporter-associated domain-like"/>
    <property type="match status" value="1"/>
</dbReference>
<dbReference type="InterPro" id="IPR000644">
    <property type="entry name" value="CBS_dom"/>
</dbReference>
<dbReference type="RefSeq" id="WP_279241784.1">
    <property type="nucleotide sequence ID" value="NZ_CP036501.1"/>
</dbReference>
<evidence type="ECO:0000256" key="9">
    <source>
        <dbReference type="PROSITE-ProRule" id="PRU01193"/>
    </source>
</evidence>
<keyword evidence="3" id="KW-1003">Cell membrane</keyword>
<evidence type="ECO:0000259" key="11">
    <source>
        <dbReference type="PROSITE" id="PS51846"/>
    </source>
</evidence>
<dbReference type="InterPro" id="IPR002550">
    <property type="entry name" value="CNNM"/>
</dbReference>
<keyword evidence="7" id="KW-0129">CBS domain</keyword>
<dbReference type="Proteomes" id="UP001317963">
    <property type="component" value="Chromosome"/>
</dbReference>
<feature type="transmembrane region" description="Helical" evidence="10">
    <location>
        <begin position="62"/>
        <end position="86"/>
    </location>
</feature>
<keyword evidence="4 9" id="KW-0812">Transmembrane</keyword>
<comment type="similarity">
    <text evidence="2">Belongs to the UPF0053 family.</text>
</comment>
<keyword evidence="6 9" id="KW-1133">Transmembrane helix</keyword>
<dbReference type="NCBIfam" id="NF008604">
    <property type="entry name" value="PRK11573.1"/>
    <property type="match status" value="1"/>
</dbReference>